<sequence length="89" mass="10112">GSTASHSLKYFYTAVTAGIDFPEFNVVGLVDDEQFVHYDSNSSRMIPKTEWINKTVAADYWDRETQTLIGSQQTFKANIGIAMQRFNQI</sequence>
<dbReference type="InterPro" id="IPR037055">
    <property type="entry name" value="MHC_I-like_Ag-recog_sf"/>
</dbReference>
<accession>A0A9D3RTM5</accession>
<feature type="non-terminal residue" evidence="3">
    <location>
        <position position="1"/>
    </location>
</feature>
<dbReference type="Proteomes" id="UP001044222">
    <property type="component" value="Chromosome 9"/>
</dbReference>
<dbReference type="InterPro" id="IPR050208">
    <property type="entry name" value="MHC_class-I_related"/>
</dbReference>
<dbReference type="SUPFAM" id="SSF54452">
    <property type="entry name" value="MHC antigen-recognition domain"/>
    <property type="match status" value="1"/>
</dbReference>
<keyword evidence="4" id="KW-1185">Reference proteome</keyword>
<dbReference type="GO" id="GO:0006955">
    <property type="term" value="P:immune response"/>
    <property type="evidence" value="ECO:0007669"/>
    <property type="project" value="TreeGrafter"/>
</dbReference>
<reference evidence="3" key="1">
    <citation type="submission" date="2021-01" db="EMBL/GenBank/DDBJ databases">
        <title>A chromosome-scale assembly of European eel, Anguilla anguilla.</title>
        <authorList>
            <person name="Henkel C."/>
            <person name="Jong-Raadsen S.A."/>
            <person name="Dufour S."/>
            <person name="Weltzien F.-A."/>
            <person name="Palstra A.P."/>
            <person name="Pelster B."/>
            <person name="Spaink H.P."/>
            <person name="Van Den Thillart G.E."/>
            <person name="Jansen H."/>
            <person name="Zahm M."/>
            <person name="Klopp C."/>
            <person name="Cedric C."/>
            <person name="Louis A."/>
            <person name="Berthelot C."/>
            <person name="Parey E."/>
            <person name="Roest Crollius H."/>
            <person name="Montfort J."/>
            <person name="Robinson-Rechavi M."/>
            <person name="Bucao C."/>
            <person name="Bouchez O."/>
            <person name="Gislard M."/>
            <person name="Lluch J."/>
            <person name="Milhes M."/>
            <person name="Lampietro C."/>
            <person name="Lopez Roques C."/>
            <person name="Donnadieu C."/>
            <person name="Braasch I."/>
            <person name="Desvignes T."/>
            <person name="Postlethwait J."/>
            <person name="Bobe J."/>
            <person name="Guiguen Y."/>
            <person name="Dirks R."/>
        </authorList>
    </citation>
    <scope>NUCLEOTIDE SEQUENCE</scope>
    <source>
        <strain evidence="3">Tag_6206</strain>
        <tissue evidence="3">Liver</tissue>
    </source>
</reference>
<name>A0A9D3RTM5_ANGAN</name>
<evidence type="ECO:0000313" key="4">
    <source>
        <dbReference type="Proteomes" id="UP001044222"/>
    </source>
</evidence>
<evidence type="ECO:0000259" key="2">
    <source>
        <dbReference type="Pfam" id="PF00129"/>
    </source>
</evidence>
<dbReference type="Pfam" id="PF00129">
    <property type="entry name" value="MHC_I"/>
    <property type="match status" value="1"/>
</dbReference>
<comment type="caution">
    <text evidence="3">The sequence shown here is derived from an EMBL/GenBank/DDBJ whole genome shotgun (WGS) entry which is preliminary data.</text>
</comment>
<dbReference type="EMBL" id="JAFIRN010000009">
    <property type="protein sequence ID" value="KAG5843029.1"/>
    <property type="molecule type" value="Genomic_DNA"/>
</dbReference>
<protein>
    <recommendedName>
        <fullName evidence="2">MHC class I-like antigen recognition-like domain-containing protein</fullName>
    </recommendedName>
</protein>
<dbReference type="InterPro" id="IPR011161">
    <property type="entry name" value="MHC_I-like_Ag-recog"/>
</dbReference>
<dbReference type="PANTHER" id="PTHR16675">
    <property type="entry name" value="MHC CLASS I-RELATED"/>
    <property type="match status" value="1"/>
</dbReference>
<keyword evidence="1" id="KW-0325">Glycoprotein</keyword>
<gene>
    <name evidence="3" type="ORF">ANANG_G00184160</name>
</gene>
<evidence type="ECO:0000313" key="3">
    <source>
        <dbReference type="EMBL" id="KAG5843029.1"/>
    </source>
</evidence>
<evidence type="ECO:0000256" key="1">
    <source>
        <dbReference type="ARBA" id="ARBA00023180"/>
    </source>
</evidence>
<dbReference type="GO" id="GO:0009897">
    <property type="term" value="C:external side of plasma membrane"/>
    <property type="evidence" value="ECO:0007669"/>
    <property type="project" value="TreeGrafter"/>
</dbReference>
<feature type="domain" description="MHC class I-like antigen recognition-like" evidence="2">
    <location>
        <begin position="5"/>
        <end position="88"/>
    </location>
</feature>
<organism evidence="3 4">
    <name type="scientific">Anguilla anguilla</name>
    <name type="common">European freshwater eel</name>
    <name type="synonym">Muraena anguilla</name>
    <dbReference type="NCBI Taxonomy" id="7936"/>
    <lineage>
        <taxon>Eukaryota</taxon>
        <taxon>Metazoa</taxon>
        <taxon>Chordata</taxon>
        <taxon>Craniata</taxon>
        <taxon>Vertebrata</taxon>
        <taxon>Euteleostomi</taxon>
        <taxon>Actinopterygii</taxon>
        <taxon>Neopterygii</taxon>
        <taxon>Teleostei</taxon>
        <taxon>Anguilliformes</taxon>
        <taxon>Anguillidae</taxon>
        <taxon>Anguilla</taxon>
    </lineage>
</organism>
<dbReference type="GO" id="GO:0005615">
    <property type="term" value="C:extracellular space"/>
    <property type="evidence" value="ECO:0007669"/>
    <property type="project" value="TreeGrafter"/>
</dbReference>
<dbReference type="Gene3D" id="3.30.500.10">
    <property type="entry name" value="MHC class I-like antigen recognition-like"/>
    <property type="match status" value="1"/>
</dbReference>
<dbReference type="InterPro" id="IPR011162">
    <property type="entry name" value="MHC_I/II-like_Ag-recog"/>
</dbReference>
<proteinExistence type="predicted"/>
<dbReference type="PANTHER" id="PTHR16675:SF237">
    <property type="entry name" value="MHC CLASS I ANTIGEN TRANSCRIPT VARIANT 1-RELATED"/>
    <property type="match status" value="1"/>
</dbReference>
<dbReference type="AlphaFoldDB" id="A0A9D3RTM5"/>